<feature type="transmembrane region" description="Helical" evidence="2">
    <location>
        <begin position="204"/>
        <end position="232"/>
    </location>
</feature>
<feature type="transmembrane region" description="Helical" evidence="2">
    <location>
        <begin position="244"/>
        <end position="263"/>
    </location>
</feature>
<keyword evidence="4" id="KW-1185">Reference proteome</keyword>
<evidence type="ECO:0000313" key="3">
    <source>
        <dbReference type="EMBL" id="PRY46033.1"/>
    </source>
</evidence>
<feature type="transmembrane region" description="Helical" evidence="2">
    <location>
        <begin position="29"/>
        <end position="51"/>
    </location>
</feature>
<keyword evidence="2" id="KW-1133">Transmembrane helix</keyword>
<keyword evidence="2" id="KW-0812">Transmembrane</keyword>
<name>A0A2T0TK41_9PSEU</name>
<dbReference type="PANTHER" id="PTHR38454:SF1">
    <property type="entry name" value="INTEGRAL MEMBRANE PROTEIN"/>
    <property type="match status" value="1"/>
</dbReference>
<feature type="transmembrane region" description="Helical" evidence="2">
    <location>
        <begin position="372"/>
        <end position="389"/>
    </location>
</feature>
<proteinExistence type="predicted"/>
<gene>
    <name evidence="3" type="ORF">CLV43_101297</name>
</gene>
<feature type="transmembrane region" description="Helical" evidence="2">
    <location>
        <begin position="401"/>
        <end position="417"/>
    </location>
</feature>
<feature type="transmembrane region" description="Helical" evidence="2">
    <location>
        <begin position="717"/>
        <end position="738"/>
    </location>
</feature>
<dbReference type="AlphaFoldDB" id="A0A2T0TK41"/>
<feature type="transmembrane region" description="Helical" evidence="2">
    <location>
        <begin position="343"/>
        <end position="360"/>
    </location>
</feature>
<feature type="region of interest" description="Disordered" evidence="1">
    <location>
        <begin position="1"/>
        <end position="20"/>
    </location>
</feature>
<dbReference type="PANTHER" id="PTHR38454">
    <property type="entry name" value="INTEGRAL MEMBRANE PROTEIN-RELATED"/>
    <property type="match status" value="1"/>
</dbReference>
<protein>
    <recommendedName>
        <fullName evidence="5">Membrane protein YfhO</fullName>
    </recommendedName>
</protein>
<evidence type="ECO:0000313" key="4">
    <source>
        <dbReference type="Proteomes" id="UP000239494"/>
    </source>
</evidence>
<dbReference type="InterPro" id="IPR018580">
    <property type="entry name" value="Uncharacterised_YfhO"/>
</dbReference>
<comment type="caution">
    <text evidence="3">The sequence shown here is derived from an EMBL/GenBank/DDBJ whole genome shotgun (WGS) entry which is preliminary data.</text>
</comment>
<dbReference type="Proteomes" id="UP000239494">
    <property type="component" value="Unassembled WGS sequence"/>
</dbReference>
<sequence>MTLTESRAVDLPDSAGPGDNATGEQGGRWIGFLTVLGVAAFVGIVAQLPLIRNRIFYYWDDSAAAFLPHWFKIGTELRSGNWPMLAPDAWMGGNFLSEVQLSLWNPVSLANYVLVSVLPDLAVAATLVKTEFLVLLAIGTYLLAREYGANRGAAAAVATALPFSGYTLFFDASAWVAGLIGFAWLPWVWWAARRVGTGRSNPLLLLVLGYLGMSVGSPYGALGIVVILLGVAVELLVRKNWPGLVRVVVTGAIVGMSTLVVYLPLLGSSAVTWRTDSKLDNNGFLVPALSDLFGLSAPTFQAQLESWQGTEAFTFPITYLAWFVAPLIPWLKWSELRTRARDYLGLFIFGTVYVLFTIGPSNMGMFRWPARLVEYVYLPVVVLFAVVLTKGLHKTAARNRAIISGVIVLAGFYLSWASQPHSFQYHVGAAVGVGILLTAFLFATRRAPKYAALVLVVGTAGVLGFQLIHYKGNNNVNPWNFPHDVSAMQDRFDHRYEGSTLLVADTGVLAKNTGGVSPEQSWRDGLFGAQWEVAGVQALNSYTGLGYTTFSDALCMNYYGGVCPGAFDRIWQATSSKVDVPLADALRLETVVVANGYLDGPTTAPDGWSEKERTKAVTVLHRDAPLAWAGGRLSYAAPGVEVQEDKATGAEGETSKYTGSGTVLYAALAWPGWTATVDGKSVEVKQGPAGLIQLDLPAAKDGGSTVVLDFQPPGLSLGWKVTLVAVVLGLGFAVLVFVRERRRRVVVE</sequence>
<feature type="transmembrane region" description="Helical" evidence="2">
    <location>
        <begin position="313"/>
        <end position="331"/>
    </location>
</feature>
<evidence type="ECO:0008006" key="5">
    <source>
        <dbReference type="Google" id="ProtNLM"/>
    </source>
</evidence>
<reference evidence="3 4" key="1">
    <citation type="submission" date="2018-03" db="EMBL/GenBank/DDBJ databases">
        <title>Genomic Encyclopedia of Archaeal and Bacterial Type Strains, Phase II (KMG-II): from individual species to whole genera.</title>
        <authorList>
            <person name="Goeker M."/>
        </authorList>
    </citation>
    <scope>NUCLEOTIDE SEQUENCE [LARGE SCALE GENOMIC DNA]</scope>
    <source>
        <strain evidence="3 4">DSM 44720</strain>
    </source>
</reference>
<evidence type="ECO:0000256" key="2">
    <source>
        <dbReference type="SAM" id="Phobius"/>
    </source>
</evidence>
<feature type="transmembrane region" description="Helical" evidence="2">
    <location>
        <begin position="121"/>
        <end position="144"/>
    </location>
</feature>
<dbReference type="EMBL" id="PVTF01000001">
    <property type="protein sequence ID" value="PRY46033.1"/>
    <property type="molecule type" value="Genomic_DNA"/>
</dbReference>
<evidence type="ECO:0000256" key="1">
    <source>
        <dbReference type="SAM" id="MobiDB-lite"/>
    </source>
</evidence>
<keyword evidence="2" id="KW-0472">Membrane</keyword>
<feature type="transmembrane region" description="Helical" evidence="2">
    <location>
        <begin position="450"/>
        <end position="468"/>
    </location>
</feature>
<accession>A0A2T0TK41</accession>
<organism evidence="3 4">
    <name type="scientific">Umezawaea tangerina</name>
    <dbReference type="NCBI Taxonomy" id="84725"/>
    <lineage>
        <taxon>Bacteria</taxon>
        <taxon>Bacillati</taxon>
        <taxon>Actinomycetota</taxon>
        <taxon>Actinomycetes</taxon>
        <taxon>Pseudonocardiales</taxon>
        <taxon>Pseudonocardiaceae</taxon>
        <taxon>Umezawaea</taxon>
    </lineage>
</organism>
<feature type="transmembrane region" description="Helical" evidence="2">
    <location>
        <begin position="423"/>
        <end position="443"/>
    </location>
</feature>